<feature type="domain" description="Purple acid phosphatase N-terminal" evidence="6">
    <location>
        <begin position="62"/>
        <end position="158"/>
    </location>
</feature>
<feature type="region of interest" description="Disordered" evidence="3">
    <location>
        <begin position="458"/>
        <end position="613"/>
    </location>
</feature>
<evidence type="ECO:0000256" key="1">
    <source>
        <dbReference type="ARBA" id="ARBA00022729"/>
    </source>
</evidence>
<evidence type="ECO:0000259" key="5">
    <source>
        <dbReference type="Pfam" id="PF00149"/>
    </source>
</evidence>
<dbReference type="PANTHER" id="PTHR22953:SF153">
    <property type="entry name" value="PURPLE ACID PHOSPHATASE"/>
    <property type="match status" value="1"/>
</dbReference>
<dbReference type="PANTHER" id="PTHR22953">
    <property type="entry name" value="ACID PHOSPHATASE RELATED"/>
    <property type="match status" value="1"/>
</dbReference>
<dbReference type="EMBL" id="PGFB01000004">
    <property type="protein sequence ID" value="PJJ61451.1"/>
    <property type="molecule type" value="Genomic_DNA"/>
</dbReference>
<dbReference type="RefSeq" id="WP_100345193.1">
    <property type="nucleotide sequence ID" value="NZ_PGFB01000004.1"/>
</dbReference>
<keyword evidence="4" id="KW-1133">Transmembrane helix</keyword>
<dbReference type="Pfam" id="PF16656">
    <property type="entry name" value="Pur_ac_phosph_N"/>
    <property type="match status" value="1"/>
</dbReference>
<dbReference type="InterPro" id="IPR004843">
    <property type="entry name" value="Calcineurin-like_PHP"/>
</dbReference>
<proteinExistence type="predicted"/>
<evidence type="ECO:0000313" key="8">
    <source>
        <dbReference type="Proteomes" id="UP000230161"/>
    </source>
</evidence>
<dbReference type="InterPro" id="IPR015914">
    <property type="entry name" value="PAPs_N"/>
</dbReference>
<accession>A0A2M9BU52</accession>
<dbReference type="Pfam" id="PF04886">
    <property type="entry name" value="PT"/>
    <property type="match status" value="3"/>
</dbReference>
<feature type="compositionally biased region" description="Acidic residues" evidence="3">
    <location>
        <begin position="529"/>
        <end position="550"/>
    </location>
</feature>
<keyword evidence="8" id="KW-1185">Reference proteome</keyword>
<feature type="transmembrane region" description="Helical" evidence="4">
    <location>
        <begin position="717"/>
        <end position="739"/>
    </location>
</feature>
<dbReference type="Gene3D" id="2.60.40.380">
    <property type="entry name" value="Purple acid phosphatase-like, N-terminal"/>
    <property type="match status" value="1"/>
</dbReference>
<feature type="compositionally biased region" description="Basic and acidic residues" evidence="3">
    <location>
        <begin position="458"/>
        <end position="467"/>
    </location>
</feature>
<evidence type="ECO:0000256" key="3">
    <source>
        <dbReference type="SAM" id="MobiDB-lite"/>
    </source>
</evidence>
<dbReference type="GO" id="GO:0003993">
    <property type="term" value="F:acid phosphatase activity"/>
    <property type="evidence" value="ECO:0007669"/>
    <property type="project" value="InterPro"/>
</dbReference>
<keyword evidence="2" id="KW-0677">Repeat</keyword>
<evidence type="ECO:0000259" key="6">
    <source>
        <dbReference type="Pfam" id="PF16656"/>
    </source>
</evidence>
<dbReference type="AlphaFoldDB" id="A0A2M9BU52"/>
<keyword evidence="1" id="KW-0732">Signal</keyword>
<dbReference type="Pfam" id="PF00149">
    <property type="entry name" value="Metallophos"/>
    <property type="match status" value="1"/>
</dbReference>
<organism evidence="7 8">
    <name type="scientific">Compostimonas suwonensis</name>
    <dbReference type="NCBI Taxonomy" id="1048394"/>
    <lineage>
        <taxon>Bacteria</taxon>
        <taxon>Bacillati</taxon>
        <taxon>Actinomycetota</taxon>
        <taxon>Actinomycetes</taxon>
        <taxon>Micrococcales</taxon>
        <taxon>Microbacteriaceae</taxon>
        <taxon>Compostimonas</taxon>
    </lineage>
</organism>
<name>A0A2M9BU52_9MICO</name>
<evidence type="ECO:0000256" key="2">
    <source>
        <dbReference type="ARBA" id="ARBA00022737"/>
    </source>
</evidence>
<dbReference type="SUPFAM" id="SSF49363">
    <property type="entry name" value="Purple acid phosphatase, N-terminal domain"/>
    <property type="match status" value="1"/>
</dbReference>
<comment type="caution">
    <text evidence="7">The sequence shown here is derived from an EMBL/GenBank/DDBJ whole genome shotgun (WGS) entry which is preliminary data.</text>
</comment>
<reference evidence="7 8" key="1">
    <citation type="submission" date="2017-11" db="EMBL/GenBank/DDBJ databases">
        <title>Genomic Encyclopedia of Archaeal and Bacterial Type Strains, Phase II (KMG-II): From Individual Species to Whole Genera.</title>
        <authorList>
            <person name="Goeker M."/>
        </authorList>
    </citation>
    <scope>NUCLEOTIDE SEQUENCE [LARGE SCALE GENOMIC DNA]</scope>
    <source>
        <strain evidence="7 8">DSM 25625</strain>
    </source>
</reference>
<dbReference type="GO" id="GO:0046872">
    <property type="term" value="F:metal ion binding"/>
    <property type="evidence" value="ECO:0007669"/>
    <property type="project" value="InterPro"/>
</dbReference>
<keyword evidence="4" id="KW-0472">Membrane</keyword>
<dbReference type="SUPFAM" id="SSF56300">
    <property type="entry name" value="Metallo-dependent phosphatases"/>
    <property type="match status" value="1"/>
</dbReference>
<feature type="compositionally biased region" description="Low complexity" evidence="3">
    <location>
        <begin position="579"/>
        <end position="600"/>
    </location>
</feature>
<feature type="domain" description="Calcineurin-like phosphoesterase" evidence="5">
    <location>
        <begin position="184"/>
        <end position="361"/>
    </location>
</feature>
<feature type="compositionally biased region" description="Low complexity" evidence="3">
    <location>
        <begin position="563"/>
        <end position="572"/>
    </location>
</feature>
<dbReference type="OrthoDB" id="9804511at2"/>
<feature type="compositionally biased region" description="Acidic residues" evidence="3">
    <location>
        <begin position="497"/>
        <end position="522"/>
    </location>
</feature>
<keyword evidence="4" id="KW-0812">Transmembrane</keyword>
<dbReference type="Proteomes" id="UP000230161">
    <property type="component" value="Unassembled WGS sequence"/>
</dbReference>
<dbReference type="InterPro" id="IPR029052">
    <property type="entry name" value="Metallo-depent_PP-like"/>
</dbReference>
<dbReference type="InterPro" id="IPR039331">
    <property type="entry name" value="PAPs-like"/>
</dbReference>
<protein>
    <submittedName>
        <fullName evidence="7">PT repeat-containing protein</fullName>
    </submittedName>
</protein>
<dbReference type="InterPro" id="IPR006970">
    <property type="entry name" value="PT"/>
</dbReference>
<evidence type="ECO:0000256" key="4">
    <source>
        <dbReference type="SAM" id="Phobius"/>
    </source>
</evidence>
<dbReference type="InterPro" id="IPR008963">
    <property type="entry name" value="Purple_acid_Pase-like_N"/>
</dbReference>
<dbReference type="Gene3D" id="3.60.21.10">
    <property type="match status" value="1"/>
</dbReference>
<evidence type="ECO:0000313" key="7">
    <source>
        <dbReference type="EMBL" id="PJJ61451.1"/>
    </source>
</evidence>
<sequence length="751" mass="79599">MIGDASARAVNTPRRRKTLLAGGIIAALALGTIGSGIAYAAGGGLAPPPVNPATVHLASAVPDRVILTPTITPATTQNVSWRTSVEVTAPQVQLAPMTDGPVQATSTTPAVSTTEFATDLGYSIKYHTATLTGLTPATSYVYRVGDGETWSEWFEFATASTEPEPFSFLVQGDAQNDVKSYASRAFRAAYEARPYAKAVVHLGDLIDTDVADAEWGEWFSAAGFENAYLNVIATPGNHEYYPGPELTRYWKAQFEFPDNGPADTPEAKAMFSENTYFVDYQGVRFISLNGSQINTADLASQTAWLDQVLEENPGKWSVVSFHQPVFSVTSGRDNKTIRDAWLPIFEKHNVDLVLSGHDHAYGRGNLFANEQNLPAGASAETSQTGPVYMVTVAGPKMYVPDDPATNNWVTNGAHMRSMNRDTQMFQTVDVTGDEIHVESRKVTGELFDAFTITKSDDGTKLVTDDTVGRASGPGSTRSTINAPERPTPVIPGATDEPTAEPTDEPTDEPTPEPTDEPTDEPTGEPTTEPTDEPTAEPTDEPTGEPTDEPTGEPTTEPTDEPTSEPTTEPTVEPTEEPTTEPTTEPTSDPTSEPTTEPTAEPTDEPTDPPSHSAQLELSATGIAAGGELFLKGSGFKPNEDMEATLHSDPISLGFTKADASGDVLFSVHIPAGVPAGVHTIVLRGLESGVTAEKTITVLPVGAAPTGVKNLADTGASAVGTALAIGGFTLFAGLLVLFGVRYYRKPRQGGAV</sequence>
<gene>
    <name evidence="7" type="ORF">CLV54_2396</name>
</gene>